<dbReference type="InterPro" id="IPR022961">
    <property type="entry name" value="Gly_tRNA_ligase_bac"/>
</dbReference>
<keyword evidence="4" id="KW-0436">Ligase</keyword>
<dbReference type="GO" id="GO:0006426">
    <property type="term" value="P:glycyl-tRNA aminoacylation"/>
    <property type="evidence" value="ECO:0007669"/>
    <property type="project" value="InterPro"/>
</dbReference>
<dbReference type="CDD" id="cd00858">
    <property type="entry name" value="GlyRS_anticodon"/>
    <property type="match status" value="1"/>
</dbReference>
<dbReference type="FunFam" id="3.40.50.800:FF:000002">
    <property type="entry name" value="Glycine--tRNA ligase"/>
    <property type="match status" value="1"/>
</dbReference>
<dbReference type="InterPro" id="IPR004154">
    <property type="entry name" value="Anticodon-bd"/>
</dbReference>
<dbReference type="NCBIfam" id="TIGR00389">
    <property type="entry name" value="glyS_dimeric"/>
    <property type="match status" value="1"/>
</dbReference>
<keyword evidence="3" id="KW-0963">Cytoplasm</keyword>
<evidence type="ECO:0000313" key="11">
    <source>
        <dbReference type="Proteomes" id="UP001195483"/>
    </source>
</evidence>
<dbReference type="GO" id="GO:0005524">
    <property type="term" value="F:ATP binding"/>
    <property type="evidence" value="ECO:0007669"/>
    <property type="project" value="UniProtKB-KW"/>
</dbReference>
<reference evidence="10" key="3">
    <citation type="submission" date="2023-05" db="EMBL/GenBank/DDBJ databases">
        <authorList>
            <person name="Smith C.H."/>
        </authorList>
    </citation>
    <scope>NUCLEOTIDE SEQUENCE</scope>
    <source>
        <strain evidence="10">CHS0354</strain>
        <tissue evidence="10">Mantle</tissue>
    </source>
</reference>
<keyword evidence="6" id="KW-0067">ATP-binding</keyword>
<dbReference type="InterPro" id="IPR012281">
    <property type="entry name" value="Phospholipid_synth_PlsX-like"/>
</dbReference>
<dbReference type="InterPro" id="IPR006195">
    <property type="entry name" value="aa-tRNA-synth_II"/>
</dbReference>
<dbReference type="PROSITE" id="PS50862">
    <property type="entry name" value="AA_TRNA_LIGASE_II"/>
    <property type="match status" value="1"/>
</dbReference>
<dbReference type="NCBIfam" id="TIGR00182">
    <property type="entry name" value="plsX"/>
    <property type="match status" value="1"/>
</dbReference>
<reference evidence="10" key="1">
    <citation type="journal article" date="2021" name="Genome Biol. Evol.">
        <title>A High-Quality Reference Genome for a Parasitic Bivalve with Doubly Uniparental Inheritance (Bivalvia: Unionida).</title>
        <authorList>
            <person name="Smith C.H."/>
        </authorList>
    </citation>
    <scope>NUCLEOTIDE SEQUENCE</scope>
    <source>
        <strain evidence="10">CHS0354</strain>
    </source>
</reference>
<feature type="domain" description="Aminoacyl-transfer RNA synthetases class-II family profile" evidence="9">
    <location>
        <begin position="2"/>
        <end position="372"/>
    </location>
</feature>
<dbReference type="EMBL" id="JAEAOA010001427">
    <property type="protein sequence ID" value="KAK3582272.1"/>
    <property type="molecule type" value="Genomic_DNA"/>
</dbReference>
<proteinExistence type="inferred from homology"/>
<dbReference type="EC" id="6.1.1.14" evidence="2"/>
<dbReference type="InterPro" id="IPR027031">
    <property type="entry name" value="Gly-tRNA_synthase/POLG2"/>
</dbReference>
<dbReference type="Pfam" id="PF03129">
    <property type="entry name" value="HGTP_anticodon"/>
    <property type="match status" value="1"/>
</dbReference>
<dbReference type="HAMAP" id="MF_00019">
    <property type="entry name" value="PlsX"/>
    <property type="match status" value="1"/>
</dbReference>
<dbReference type="PRINTS" id="PR01043">
    <property type="entry name" value="TRNASYNTHGLY"/>
</dbReference>
<dbReference type="GO" id="GO:0005737">
    <property type="term" value="C:cytoplasm"/>
    <property type="evidence" value="ECO:0007669"/>
    <property type="project" value="InterPro"/>
</dbReference>
<dbReference type="PANTHER" id="PTHR10745:SF8">
    <property type="entry name" value="DNA POLYMERASE SUBUNIT GAMMA-2, MITOCHONDRIAL"/>
    <property type="match status" value="1"/>
</dbReference>
<name>A0AAE0VMH2_9BIVA</name>
<comment type="caution">
    <text evidence="10">The sequence shown here is derived from an EMBL/GenBank/DDBJ whole genome shotgun (WGS) entry which is preliminary data.</text>
</comment>
<protein>
    <recommendedName>
        <fullName evidence="2">glycine--tRNA ligase</fullName>
        <ecNumber evidence="2">6.1.1.14</ecNumber>
    </recommendedName>
</protein>
<dbReference type="PANTHER" id="PTHR10745">
    <property type="entry name" value="GLYCYL-TRNA SYNTHETASE/DNA POLYMERASE SUBUNIT GAMMA-2"/>
    <property type="match status" value="1"/>
</dbReference>
<evidence type="ECO:0000256" key="5">
    <source>
        <dbReference type="ARBA" id="ARBA00022741"/>
    </source>
</evidence>
<accession>A0AAE0VMH2</accession>
<dbReference type="GO" id="GO:0016747">
    <property type="term" value="F:acyltransferase activity, transferring groups other than amino-acyl groups"/>
    <property type="evidence" value="ECO:0007669"/>
    <property type="project" value="InterPro"/>
</dbReference>
<keyword evidence="5" id="KW-0547">Nucleotide-binding</keyword>
<dbReference type="GO" id="GO:0004820">
    <property type="term" value="F:glycine-tRNA ligase activity"/>
    <property type="evidence" value="ECO:0007669"/>
    <property type="project" value="UniProtKB-EC"/>
</dbReference>
<keyword evidence="7" id="KW-0648">Protein biosynthesis</keyword>
<dbReference type="InterPro" id="IPR033731">
    <property type="entry name" value="GlyRS-like_core"/>
</dbReference>
<dbReference type="SUPFAM" id="SSF55681">
    <property type="entry name" value="Class II aaRS and biotin synthetases"/>
    <property type="match status" value="1"/>
</dbReference>
<evidence type="ECO:0000256" key="4">
    <source>
        <dbReference type="ARBA" id="ARBA00022598"/>
    </source>
</evidence>
<sequence length="954" mass="107889">MDKLVSLCKRRGFVFQSSEIYGGLSGSWDYGFLGVELKQNIKKIWWDAMTRWEEDIVGIDASILMNPRTWEASGHVESFTDPMIDDKVSKMRYRADHLIENYILTLKKKGKENEANKVGELFQAALRSGDMLRLLYDIIVSERIKSPDSGSYDWTEVRQFNLMFETKLGAVLSEASQLYLRPETAQGIFVNFHNVRESNRLKIPFGIAQIGKAFRNEIVKGNFIFRQIEFEQMEMQYFVKPGLQRSSFEEWREKRFKWYVEKLGIKGENLLWYEHEKLAHYADAAFDIKFKFPFGDEEIEGIHSRTDFDLRRHEEYSGKNMHYTDPQTAESFIPFVIETSAGCDRLVLATLCDAYNEDKVDGETRVVLRFNPHVAPIKVAILPLVKKDVLPEIAKSLKNDLKRNWVVQYDESGSIGRRYRRQDEIGTPICVTIDNQTVHDQTVTLRHRDTMNQKRISISGVEDLNSNKKVETSVFKFIAVVEDFEGYSAEFEGFKGDILVEATVKKREKRIDLTIITKTHLFATCDRCLRPCEQEASGEFNQMYLSSNEVSSIDDVFVRALPENITNVDLEDDIRETILLSKPIKILCHRFDCEIPTFDILENATQEISFDDPPWKENLKEILIVDAMGGDQAPDSPVSGALLALDRLSMHDEIVLVGDEVLINQELKNNSNRKRISIVHTTQVIDGDELPSEVLKTKRDSSMIVGLELCKNGKADAFVSAGSTGSQMAASLLILGRLPGVLRPTIGALFPNINGNQTLLIDVGANVDSKPQQMVQVAQMGTVYLKALWNVENPKVGLINIGEEETKGTELVKSYYVALRQAHSEGKINFVGNIEGRDIMFDSVNIALCDGFVGNVILKYAESIPKFIVTALKKSFQKKVSQGELSMKDTSKISEALKSVLDEFNEEKYGGVPLLGINGISIVCHGKSSPLAISHAVVLAKDMAEKKMNELIRL</sequence>
<organism evidence="10 11">
    <name type="scientific">Potamilus streckersoni</name>
    <dbReference type="NCBI Taxonomy" id="2493646"/>
    <lineage>
        <taxon>Eukaryota</taxon>
        <taxon>Metazoa</taxon>
        <taxon>Spiralia</taxon>
        <taxon>Lophotrochozoa</taxon>
        <taxon>Mollusca</taxon>
        <taxon>Bivalvia</taxon>
        <taxon>Autobranchia</taxon>
        <taxon>Heteroconchia</taxon>
        <taxon>Palaeoheterodonta</taxon>
        <taxon>Unionida</taxon>
        <taxon>Unionoidea</taxon>
        <taxon>Unionidae</taxon>
        <taxon>Ambleminae</taxon>
        <taxon>Lampsilini</taxon>
        <taxon>Potamilus</taxon>
    </lineage>
</organism>
<evidence type="ECO:0000313" key="10">
    <source>
        <dbReference type="EMBL" id="KAK3582272.1"/>
    </source>
</evidence>
<dbReference type="InterPro" id="IPR003664">
    <property type="entry name" value="FA_synthesis"/>
</dbReference>
<dbReference type="InterPro" id="IPR045864">
    <property type="entry name" value="aa-tRNA-synth_II/BPL/LPL"/>
</dbReference>
<dbReference type="SUPFAM" id="SSF53659">
    <property type="entry name" value="Isocitrate/Isopropylmalate dehydrogenase-like"/>
    <property type="match status" value="1"/>
</dbReference>
<dbReference type="SUPFAM" id="SSF52954">
    <property type="entry name" value="Class II aaRS ABD-related"/>
    <property type="match status" value="1"/>
</dbReference>
<dbReference type="Pfam" id="PF00587">
    <property type="entry name" value="tRNA-synt_2b"/>
    <property type="match status" value="1"/>
</dbReference>
<evidence type="ECO:0000256" key="1">
    <source>
        <dbReference type="ARBA" id="ARBA00008226"/>
    </source>
</evidence>
<dbReference type="InterPro" id="IPR036621">
    <property type="entry name" value="Anticodon-bd_dom_sf"/>
</dbReference>
<dbReference type="InterPro" id="IPR003772">
    <property type="entry name" value="YceD"/>
</dbReference>
<keyword evidence="11" id="KW-1185">Reference proteome</keyword>
<dbReference type="NCBIfam" id="NF003211">
    <property type="entry name" value="PRK04173.1"/>
    <property type="match status" value="1"/>
</dbReference>
<dbReference type="GO" id="GO:0006633">
    <property type="term" value="P:fatty acid biosynthetic process"/>
    <property type="evidence" value="ECO:0007669"/>
    <property type="project" value="InterPro"/>
</dbReference>
<dbReference type="Gene3D" id="3.40.718.10">
    <property type="entry name" value="Isopropylmalate Dehydrogenase"/>
    <property type="match status" value="1"/>
</dbReference>
<evidence type="ECO:0000259" key="9">
    <source>
        <dbReference type="PROSITE" id="PS50862"/>
    </source>
</evidence>
<keyword evidence="8" id="KW-0030">Aminoacyl-tRNA synthetase</keyword>
<evidence type="ECO:0000256" key="7">
    <source>
        <dbReference type="ARBA" id="ARBA00022917"/>
    </source>
</evidence>
<evidence type="ECO:0000256" key="3">
    <source>
        <dbReference type="ARBA" id="ARBA00022490"/>
    </source>
</evidence>
<evidence type="ECO:0000256" key="2">
    <source>
        <dbReference type="ARBA" id="ARBA00012829"/>
    </source>
</evidence>
<dbReference type="InterPro" id="IPR002315">
    <property type="entry name" value="tRNA-synt_gly"/>
</dbReference>
<dbReference type="HAMAP" id="MF_00253_B">
    <property type="entry name" value="Gly_tRNA_synth_B"/>
    <property type="match status" value="1"/>
</dbReference>
<dbReference type="Pfam" id="PF02620">
    <property type="entry name" value="YceD"/>
    <property type="match status" value="1"/>
</dbReference>
<dbReference type="CDD" id="cd00774">
    <property type="entry name" value="GlyRS-like_core"/>
    <property type="match status" value="1"/>
</dbReference>
<dbReference type="Gene3D" id="3.30.40.230">
    <property type="match status" value="1"/>
</dbReference>
<comment type="similarity">
    <text evidence="1">Belongs to the class-II aminoacyl-tRNA synthetase family.</text>
</comment>
<dbReference type="Gene3D" id="3.40.50.800">
    <property type="entry name" value="Anticodon-binding domain"/>
    <property type="match status" value="1"/>
</dbReference>
<dbReference type="Gene3D" id="3.30.930.10">
    <property type="entry name" value="Bira Bifunctional Protein, Domain 2"/>
    <property type="match status" value="1"/>
</dbReference>
<evidence type="ECO:0000256" key="6">
    <source>
        <dbReference type="ARBA" id="ARBA00022840"/>
    </source>
</evidence>
<reference evidence="10" key="2">
    <citation type="journal article" date="2021" name="Genome Biol. Evol.">
        <title>Developing a high-quality reference genome for a parasitic bivalve with doubly uniparental inheritance (Bivalvia: Unionida).</title>
        <authorList>
            <person name="Smith C.H."/>
        </authorList>
    </citation>
    <scope>NUCLEOTIDE SEQUENCE</scope>
    <source>
        <strain evidence="10">CHS0354</strain>
        <tissue evidence="10">Mantle</tissue>
    </source>
</reference>
<evidence type="ECO:0000256" key="8">
    <source>
        <dbReference type="ARBA" id="ARBA00023146"/>
    </source>
</evidence>
<gene>
    <name evidence="10" type="ORF">CHS0354_023811</name>
</gene>
<dbReference type="InterPro" id="IPR002314">
    <property type="entry name" value="aa-tRNA-synt_IIb"/>
</dbReference>
<dbReference type="AlphaFoldDB" id="A0AAE0VMH2"/>
<dbReference type="Proteomes" id="UP001195483">
    <property type="component" value="Unassembled WGS sequence"/>
</dbReference>
<dbReference type="Pfam" id="PF02504">
    <property type="entry name" value="FA_synthesis"/>
    <property type="match status" value="1"/>
</dbReference>